<accession>A0A8J2PKU1</accession>
<organism evidence="1 2">
    <name type="scientific">Allacma fusca</name>
    <dbReference type="NCBI Taxonomy" id="39272"/>
    <lineage>
        <taxon>Eukaryota</taxon>
        <taxon>Metazoa</taxon>
        <taxon>Ecdysozoa</taxon>
        <taxon>Arthropoda</taxon>
        <taxon>Hexapoda</taxon>
        <taxon>Collembola</taxon>
        <taxon>Symphypleona</taxon>
        <taxon>Sminthuridae</taxon>
        <taxon>Allacma</taxon>
    </lineage>
</organism>
<dbReference type="Proteomes" id="UP000708208">
    <property type="component" value="Unassembled WGS sequence"/>
</dbReference>
<dbReference type="EMBL" id="CAJVCH010424013">
    <property type="protein sequence ID" value="CAG7818560.1"/>
    <property type="molecule type" value="Genomic_DNA"/>
</dbReference>
<gene>
    <name evidence="1" type="ORF">AFUS01_LOCUS29057</name>
</gene>
<comment type="caution">
    <text evidence="1">The sequence shown here is derived from an EMBL/GenBank/DDBJ whole genome shotgun (WGS) entry which is preliminary data.</text>
</comment>
<sequence length="71" mass="8255">MSTNAILTTMLEPRLEARKVKVDLGRDNSTYFVKAESFQPHFEDIFVMLQNFCRGFKLLKHVWKSVDSTST</sequence>
<protein>
    <submittedName>
        <fullName evidence="1">Uncharacterized protein</fullName>
    </submittedName>
</protein>
<name>A0A8J2PKU1_9HEXA</name>
<keyword evidence="2" id="KW-1185">Reference proteome</keyword>
<evidence type="ECO:0000313" key="1">
    <source>
        <dbReference type="EMBL" id="CAG7818560.1"/>
    </source>
</evidence>
<proteinExistence type="predicted"/>
<reference evidence="1" key="1">
    <citation type="submission" date="2021-06" db="EMBL/GenBank/DDBJ databases">
        <authorList>
            <person name="Hodson N. C."/>
            <person name="Mongue J. A."/>
            <person name="Jaron S. K."/>
        </authorList>
    </citation>
    <scope>NUCLEOTIDE SEQUENCE</scope>
</reference>
<dbReference type="AlphaFoldDB" id="A0A8J2PKU1"/>
<evidence type="ECO:0000313" key="2">
    <source>
        <dbReference type="Proteomes" id="UP000708208"/>
    </source>
</evidence>